<keyword evidence="3" id="KW-1185">Reference proteome</keyword>
<feature type="domain" description="ABM" evidence="1">
    <location>
        <begin position="2"/>
        <end position="92"/>
    </location>
</feature>
<dbReference type="InterPro" id="IPR011008">
    <property type="entry name" value="Dimeric_a/b-barrel"/>
</dbReference>
<keyword evidence="2" id="KW-0560">Oxidoreductase</keyword>
<dbReference type="AlphaFoldDB" id="A0A3A1V1J7"/>
<reference evidence="2 3" key="1">
    <citation type="submission" date="2018-09" db="EMBL/GenBank/DDBJ databases">
        <title>Paenibacillus aracenensis nov. sp. isolated from a cave in southern Spain.</title>
        <authorList>
            <person name="Jurado V."/>
            <person name="Gutierrez-Patricio S."/>
            <person name="Gonzalez-Pimentel J.L."/>
            <person name="Miller A.Z."/>
            <person name="Laiz L."/>
            <person name="Saiz-Jimenez C."/>
        </authorList>
    </citation>
    <scope>NUCLEOTIDE SEQUENCE [LARGE SCALE GENOMIC DNA]</scope>
    <source>
        <strain evidence="2 3">DSM 22867</strain>
    </source>
</reference>
<dbReference type="Proteomes" id="UP000266482">
    <property type="component" value="Unassembled WGS sequence"/>
</dbReference>
<dbReference type="EMBL" id="QXQA01000004">
    <property type="protein sequence ID" value="RIX53681.1"/>
    <property type="molecule type" value="Genomic_DNA"/>
</dbReference>
<evidence type="ECO:0000313" key="3">
    <source>
        <dbReference type="Proteomes" id="UP000266482"/>
    </source>
</evidence>
<accession>A0A3A1V1J7</accession>
<dbReference type="OrthoDB" id="9798157at2"/>
<dbReference type="GO" id="GO:0004497">
    <property type="term" value="F:monooxygenase activity"/>
    <property type="evidence" value="ECO:0007669"/>
    <property type="project" value="UniProtKB-KW"/>
</dbReference>
<dbReference type="Pfam" id="PF03992">
    <property type="entry name" value="ABM"/>
    <property type="match status" value="1"/>
</dbReference>
<dbReference type="PANTHER" id="PTHR34474">
    <property type="entry name" value="SIGNAL TRANSDUCTION PROTEIN TRAP"/>
    <property type="match status" value="1"/>
</dbReference>
<keyword evidence="2" id="KW-0503">Monooxygenase</keyword>
<organism evidence="2 3">
    <name type="scientific">Paenibacillus nanensis</name>
    <dbReference type="NCBI Taxonomy" id="393251"/>
    <lineage>
        <taxon>Bacteria</taxon>
        <taxon>Bacillati</taxon>
        <taxon>Bacillota</taxon>
        <taxon>Bacilli</taxon>
        <taxon>Bacillales</taxon>
        <taxon>Paenibacillaceae</taxon>
        <taxon>Paenibacillus</taxon>
    </lineage>
</organism>
<dbReference type="PANTHER" id="PTHR34474:SF2">
    <property type="entry name" value="SIGNAL TRANSDUCTION PROTEIN TRAP"/>
    <property type="match status" value="1"/>
</dbReference>
<name>A0A3A1V1J7_9BACL</name>
<dbReference type="RefSeq" id="WP_119599390.1">
    <property type="nucleotide sequence ID" value="NZ_QXQA01000004.1"/>
</dbReference>
<dbReference type="SUPFAM" id="SSF54909">
    <property type="entry name" value="Dimeric alpha+beta barrel"/>
    <property type="match status" value="1"/>
</dbReference>
<evidence type="ECO:0000259" key="1">
    <source>
        <dbReference type="PROSITE" id="PS51725"/>
    </source>
</evidence>
<dbReference type="Gene3D" id="3.30.70.100">
    <property type="match status" value="1"/>
</dbReference>
<gene>
    <name evidence="2" type="ORF">D3P08_09680</name>
</gene>
<dbReference type="PROSITE" id="PS51725">
    <property type="entry name" value="ABM"/>
    <property type="match status" value="1"/>
</dbReference>
<protein>
    <submittedName>
        <fullName evidence="2">Antibiotic biosynthesis monooxygenase</fullName>
    </submittedName>
</protein>
<sequence length="99" mass="11547">MILEVAVLQVKPGLTDGFERSFKEASGIISKMKGYIHHELQKCIEDPNKYILLVKWETLEDHTIGFRGSAEYQEWKALLHHFYDPFPTVEHFEIVNLDS</sequence>
<dbReference type="InterPro" id="IPR050404">
    <property type="entry name" value="Heme-degrading_MO"/>
</dbReference>
<comment type="caution">
    <text evidence="2">The sequence shown here is derived from an EMBL/GenBank/DDBJ whole genome shotgun (WGS) entry which is preliminary data.</text>
</comment>
<evidence type="ECO:0000313" key="2">
    <source>
        <dbReference type="EMBL" id="RIX53681.1"/>
    </source>
</evidence>
<dbReference type="InterPro" id="IPR007138">
    <property type="entry name" value="ABM_dom"/>
</dbReference>
<proteinExistence type="predicted"/>